<dbReference type="Proteomes" id="UP000694392">
    <property type="component" value="Unplaced"/>
</dbReference>
<accession>A0A8D0HGY3</accession>
<evidence type="ECO:0000313" key="3">
    <source>
        <dbReference type="Proteomes" id="UP000694392"/>
    </source>
</evidence>
<protein>
    <recommendedName>
        <fullName evidence="4">tRNA pseudouridine synthase</fullName>
    </recommendedName>
</protein>
<dbReference type="InterPro" id="IPR020094">
    <property type="entry name" value="TruA/RsuA/RluB/E/F_N"/>
</dbReference>
<sequence>MKVPPQEVAKGILGVQNHLEKAAEKLRSITPIKFFISSRTDTGVHALCNSAHIDIERAAEKPPFSESILAQALNFHLQPEPIHHLNLSAMEEAAQFLLGTHDFSTFRSINSDADIRSPVKTLLQADARPIASFMSHHCEHSWLRFWELEFRS</sequence>
<dbReference type="AlphaFoldDB" id="A0A8D0HGY3"/>
<reference evidence="2" key="1">
    <citation type="submission" date="2025-08" db="UniProtKB">
        <authorList>
            <consortium name="Ensembl"/>
        </authorList>
    </citation>
    <scope>IDENTIFICATION</scope>
</reference>
<dbReference type="PANTHER" id="PTHR11142">
    <property type="entry name" value="PSEUDOURIDYLATE SYNTHASE"/>
    <property type="match status" value="1"/>
</dbReference>
<dbReference type="PANTHER" id="PTHR11142:SF0">
    <property type="entry name" value="TRNA PSEUDOURIDINE SYNTHASE-LIKE 1"/>
    <property type="match status" value="1"/>
</dbReference>
<dbReference type="GeneTree" id="ENSGT01010000225513"/>
<name>A0A8D0HGY3_SPHPU</name>
<dbReference type="GO" id="GO:0009982">
    <property type="term" value="F:pseudouridine synthase activity"/>
    <property type="evidence" value="ECO:0007669"/>
    <property type="project" value="InterPro"/>
</dbReference>
<reference evidence="2" key="2">
    <citation type="submission" date="2025-09" db="UniProtKB">
        <authorList>
            <consortium name="Ensembl"/>
        </authorList>
    </citation>
    <scope>IDENTIFICATION</scope>
</reference>
<dbReference type="Gene3D" id="3.30.70.580">
    <property type="entry name" value="Pseudouridine synthase I, catalytic domain, N-terminal subdomain"/>
    <property type="match status" value="1"/>
</dbReference>
<evidence type="ECO:0000313" key="2">
    <source>
        <dbReference type="Ensembl" id="ENSSPUP00000021816.1"/>
    </source>
</evidence>
<keyword evidence="1" id="KW-0413">Isomerase</keyword>
<dbReference type="GO" id="GO:0003723">
    <property type="term" value="F:RNA binding"/>
    <property type="evidence" value="ECO:0007669"/>
    <property type="project" value="InterPro"/>
</dbReference>
<organism evidence="2 3">
    <name type="scientific">Sphenodon punctatus</name>
    <name type="common">Tuatara</name>
    <name type="synonym">Hatteria punctata</name>
    <dbReference type="NCBI Taxonomy" id="8508"/>
    <lineage>
        <taxon>Eukaryota</taxon>
        <taxon>Metazoa</taxon>
        <taxon>Chordata</taxon>
        <taxon>Craniata</taxon>
        <taxon>Vertebrata</taxon>
        <taxon>Euteleostomi</taxon>
        <taxon>Lepidosauria</taxon>
        <taxon>Sphenodontia</taxon>
        <taxon>Sphenodontidae</taxon>
        <taxon>Sphenodon</taxon>
    </lineage>
</organism>
<evidence type="ECO:0008006" key="4">
    <source>
        <dbReference type="Google" id="ProtNLM"/>
    </source>
</evidence>
<dbReference type="InterPro" id="IPR020103">
    <property type="entry name" value="PsdUridine_synth_cat_dom_sf"/>
</dbReference>
<dbReference type="SUPFAM" id="SSF55120">
    <property type="entry name" value="Pseudouridine synthase"/>
    <property type="match status" value="1"/>
</dbReference>
<dbReference type="GO" id="GO:0031119">
    <property type="term" value="P:tRNA pseudouridine synthesis"/>
    <property type="evidence" value="ECO:0007669"/>
    <property type="project" value="TreeGrafter"/>
</dbReference>
<proteinExistence type="predicted"/>
<keyword evidence="3" id="KW-1185">Reference proteome</keyword>
<evidence type="ECO:0000256" key="1">
    <source>
        <dbReference type="ARBA" id="ARBA00023235"/>
    </source>
</evidence>
<dbReference type="InterPro" id="IPR001406">
    <property type="entry name" value="PsdUridine_synth_TruA"/>
</dbReference>
<dbReference type="Ensembl" id="ENSSPUT00000023244.1">
    <property type="protein sequence ID" value="ENSSPUP00000021816.1"/>
    <property type="gene ID" value="ENSSPUG00000016743.1"/>
</dbReference>